<keyword evidence="1" id="KW-0378">Hydrolase</keyword>
<dbReference type="GO" id="GO:0016787">
    <property type="term" value="F:hydrolase activity"/>
    <property type="evidence" value="ECO:0007669"/>
    <property type="project" value="UniProtKB-KW"/>
</dbReference>
<evidence type="ECO:0000256" key="2">
    <source>
        <dbReference type="SAM" id="MobiDB-lite"/>
    </source>
</evidence>
<dbReference type="AlphaFoldDB" id="A0A401YK41"/>
<evidence type="ECO:0000313" key="4">
    <source>
        <dbReference type="Proteomes" id="UP000286931"/>
    </source>
</evidence>
<dbReference type="Gene3D" id="2.40.260.10">
    <property type="entry name" value="Sortase"/>
    <property type="match status" value="1"/>
</dbReference>
<keyword evidence="4" id="KW-1185">Reference proteome</keyword>
<dbReference type="InterPro" id="IPR042001">
    <property type="entry name" value="Sortase_F"/>
</dbReference>
<gene>
    <name evidence="3" type="ORF">EHYA_02649</name>
</gene>
<reference evidence="3 4" key="1">
    <citation type="submission" date="2018-12" db="EMBL/GenBank/DDBJ databases">
        <title>Draft genome sequence of Embleya hyalina NBRC 13850T.</title>
        <authorList>
            <person name="Komaki H."/>
            <person name="Hosoyama A."/>
            <person name="Kimura A."/>
            <person name="Ichikawa N."/>
            <person name="Tamura T."/>
        </authorList>
    </citation>
    <scope>NUCLEOTIDE SEQUENCE [LARGE SCALE GENOMIC DNA]</scope>
    <source>
        <strain evidence="3 4">NBRC 13850</strain>
    </source>
</reference>
<dbReference type="EMBL" id="BIFH01000016">
    <property type="protein sequence ID" value="GCD94980.1"/>
    <property type="molecule type" value="Genomic_DNA"/>
</dbReference>
<evidence type="ECO:0000313" key="3">
    <source>
        <dbReference type="EMBL" id="GCD94980.1"/>
    </source>
</evidence>
<evidence type="ECO:0000256" key="1">
    <source>
        <dbReference type="ARBA" id="ARBA00022801"/>
    </source>
</evidence>
<dbReference type="Pfam" id="PF04203">
    <property type="entry name" value="Sortase"/>
    <property type="match status" value="1"/>
</dbReference>
<organism evidence="3 4">
    <name type="scientific">Embleya hyalina</name>
    <dbReference type="NCBI Taxonomy" id="516124"/>
    <lineage>
        <taxon>Bacteria</taxon>
        <taxon>Bacillati</taxon>
        <taxon>Actinomycetota</taxon>
        <taxon>Actinomycetes</taxon>
        <taxon>Kitasatosporales</taxon>
        <taxon>Streptomycetaceae</taxon>
        <taxon>Embleya</taxon>
    </lineage>
</organism>
<feature type="region of interest" description="Disordered" evidence="2">
    <location>
        <begin position="38"/>
        <end position="66"/>
    </location>
</feature>
<dbReference type="Proteomes" id="UP000286931">
    <property type="component" value="Unassembled WGS sequence"/>
</dbReference>
<dbReference type="InterPro" id="IPR023365">
    <property type="entry name" value="Sortase_dom-sf"/>
</dbReference>
<proteinExistence type="predicted"/>
<dbReference type="SUPFAM" id="SSF63817">
    <property type="entry name" value="Sortase"/>
    <property type="match status" value="1"/>
</dbReference>
<dbReference type="InterPro" id="IPR005754">
    <property type="entry name" value="Sortase"/>
</dbReference>
<dbReference type="NCBIfam" id="NF033748">
    <property type="entry name" value="class_F_sortase"/>
    <property type="match status" value="1"/>
</dbReference>
<dbReference type="CDD" id="cd05829">
    <property type="entry name" value="Sortase_F"/>
    <property type="match status" value="1"/>
</dbReference>
<accession>A0A401YK41</accession>
<comment type="caution">
    <text evidence="3">The sequence shown here is derived from an EMBL/GenBank/DDBJ whole genome shotgun (WGS) entry which is preliminary data.</text>
</comment>
<sequence>MEPEAAAEERVAKRGIGPVGAGVVAMCLGVALLVNGTGTSGPPPQPGVADVYPDEARPAPHDPPPLAPLPAAAPTRVRIPAIGVDAPLTGLDLEGGGRLAAPPTNEPNLAGWYRKGTRPGAAGTAIVAGHVDTDQGPAVFYHLGALHRGNTVEVDRADGGTAVFTIDAIEVYRAEHFPDRRVYGATKAAELRLITCGGGFDRTAQRYLGNVVAFAHLTGHHT</sequence>
<name>A0A401YK41_9ACTN</name>
<protein>
    <submittedName>
        <fullName evidence="3">Class F sortase</fullName>
    </submittedName>
</protein>